<comment type="similarity">
    <text evidence="4 12">Belongs to the glycosyl hydrolase 27 family.</text>
</comment>
<evidence type="ECO:0000256" key="8">
    <source>
        <dbReference type="ARBA" id="ARBA00022801"/>
    </source>
</evidence>
<evidence type="ECO:0000256" key="9">
    <source>
        <dbReference type="ARBA" id="ARBA00023157"/>
    </source>
</evidence>
<dbReference type="SUPFAM" id="SSF51011">
    <property type="entry name" value="Glycosyl hydrolase domain"/>
    <property type="match status" value="1"/>
</dbReference>
<dbReference type="Gene3D" id="2.60.40.1180">
    <property type="entry name" value="Golgi alpha-mannosidase II"/>
    <property type="match status" value="1"/>
</dbReference>
<sequence length="474" mass="52252">MIRSTLKMLLGVALLLFSSMLAEAGSYNGLNLLPQMGWNNWNAFHCDVSDNLLYETAQQIVKLGLRDAGYKYVVLDDCWSSGRNDSGYLVEDAKKFPRGMPALISDIHALGLKFGIYSSAGVMTCAQYKGSLGYEQKDADLWASWGVDYLKYDNCYNEGQSGTPKLSFDRYKVMSQALATTGRKIVYALCNWGNDDPYDWAQTLSNSGRMSGDIIDTFNRPDARCPCTESVGCVWPGFHCSVMNILNKMAAIQPRTIQGYYNDMDMLEVGNGGQTDSEYVVHFSMWAMHASPLLIGTDIRKLSPANLAIYSNPAILAVNQDTSTSAAHRHWLYRVEPDQYGEGEISMWTRELSNGDTILALINAGMHSLSMNSTLDEIFFDGPSQRKQTWDVYDLWANRMSEDEASGIINGDDSPISPTSSTRFNASAMSYDEGIKNGHPALTGGKVASIEPGGTFAKEIPSHGVGIFRLKAAK</sequence>
<keyword evidence="11 12" id="KW-0326">Glycosidase</keyword>
<dbReference type="Pfam" id="PF17801">
    <property type="entry name" value="Melibiase_C"/>
    <property type="match status" value="1"/>
</dbReference>
<feature type="signal peptide" evidence="13">
    <location>
        <begin position="1"/>
        <end position="24"/>
    </location>
</feature>
<dbReference type="InterPro" id="IPR000111">
    <property type="entry name" value="Glyco_hydro_27/36_CS"/>
</dbReference>
<gene>
    <name evidence="15" type="ORF">PDIGIT_LOCUS11921</name>
</gene>
<keyword evidence="6" id="KW-0964">Secreted</keyword>
<dbReference type="GO" id="GO:0005995">
    <property type="term" value="P:melibiose catabolic process"/>
    <property type="evidence" value="ECO:0007669"/>
    <property type="project" value="UniProtKB-ARBA"/>
</dbReference>
<dbReference type="InterPro" id="IPR017853">
    <property type="entry name" value="GH"/>
</dbReference>
<evidence type="ECO:0000256" key="13">
    <source>
        <dbReference type="SAM" id="SignalP"/>
    </source>
</evidence>
<evidence type="ECO:0000256" key="4">
    <source>
        <dbReference type="ARBA" id="ARBA00009743"/>
    </source>
</evidence>
<dbReference type="Gene3D" id="3.20.20.70">
    <property type="entry name" value="Aldolase class I"/>
    <property type="match status" value="1"/>
</dbReference>
<feature type="domain" description="Alpha galactosidase C-terminal" evidence="14">
    <location>
        <begin position="342"/>
        <end position="401"/>
    </location>
</feature>
<dbReference type="AlphaFoldDB" id="A0A9W4UPK4"/>
<dbReference type="InterPro" id="IPR002241">
    <property type="entry name" value="Glyco_hydro_27"/>
</dbReference>
<dbReference type="PANTHER" id="PTHR11452">
    <property type="entry name" value="ALPHA-GALACTOSIDASE/ALPHA-N-ACETYLGALACTOSAMINIDASE"/>
    <property type="match status" value="1"/>
</dbReference>
<dbReference type="Proteomes" id="UP001152607">
    <property type="component" value="Unassembled WGS sequence"/>
</dbReference>
<proteinExistence type="inferred from homology"/>
<keyword evidence="10" id="KW-0325">Glycoprotein</keyword>
<dbReference type="EC" id="3.2.1.22" evidence="5 12"/>
<keyword evidence="9 12" id="KW-1015">Disulfide bond</keyword>
<evidence type="ECO:0000313" key="15">
    <source>
        <dbReference type="EMBL" id="CAI6338787.1"/>
    </source>
</evidence>
<evidence type="ECO:0000259" key="14">
    <source>
        <dbReference type="Pfam" id="PF17801"/>
    </source>
</evidence>
<evidence type="ECO:0000256" key="6">
    <source>
        <dbReference type="ARBA" id="ARBA00022525"/>
    </source>
</evidence>
<dbReference type="InterPro" id="IPR013780">
    <property type="entry name" value="Glyco_hydro_b"/>
</dbReference>
<dbReference type="InterPro" id="IPR041233">
    <property type="entry name" value="Melibiase_C"/>
</dbReference>
<dbReference type="EMBL" id="CAOQHR010000008">
    <property type="protein sequence ID" value="CAI6338787.1"/>
    <property type="molecule type" value="Genomic_DNA"/>
</dbReference>
<dbReference type="SUPFAM" id="SSF51445">
    <property type="entry name" value="(Trans)glycosidases"/>
    <property type="match status" value="1"/>
</dbReference>
<dbReference type="PROSITE" id="PS00512">
    <property type="entry name" value="ALPHA_GALACTOSIDASE"/>
    <property type="match status" value="1"/>
</dbReference>
<evidence type="ECO:0000256" key="3">
    <source>
        <dbReference type="ARBA" id="ARBA00004613"/>
    </source>
</evidence>
<comment type="catalytic activity">
    <reaction evidence="1 12">
        <text>Hydrolysis of terminal, non-reducing alpha-D-galactose residues in alpha-D-galactosides, including galactose oligosaccharides, galactomannans and galactolipids.</text>
        <dbReference type="EC" id="3.2.1.22"/>
    </reaction>
</comment>
<evidence type="ECO:0000256" key="10">
    <source>
        <dbReference type="ARBA" id="ARBA00023180"/>
    </source>
</evidence>
<name>A0A9W4UPK4_9PLEO</name>
<reference evidence="15" key="1">
    <citation type="submission" date="2023-01" db="EMBL/GenBank/DDBJ databases">
        <authorList>
            <person name="Van Ghelder C."/>
            <person name="Rancurel C."/>
        </authorList>
    </citation>
    <scope>NUCLEOTIDE SEQUENCE</scope>
    <source>
        <strain evidence="15">CNCM I-4278</strain>
    </source>
</reference>
<dbReference type="GO" id="GO:0005576">
    <property type="term" value="C:extracellular region"/>
    <property type="evidence" value="ECO:0007669"/>
    <property type="project" value="UniProtKB-SubCell"/>
</dbReference>
<keyword evidence="16" id="KW-1185">Reference proteome</keyword>
<dbReference type="FunFam" id="3.20.20.70:FF:000202">
    <property type="entry name" value="Alpha-galactosidase"/>
    <property type="match status" value="1"/>
</dbReference>
<dbReference type="PRINTS" id="PR00740">
    <property type="entry name" value="GLHYDRLASE27"/>
</dbReference>
<feature type="chain" id="PRO_5040801889" description="Alpha-galactosidase" evidence="13">
    <location>
        <begin position="25"/>
        <end position="474"/>
    </location>
</feature>
<evidence type="ECO:0000256" key="2">
    <source>
        <dbReference type="ARBA" id="ARBA00003969"/>
    </source>
</evidence>
<dbReference type="InterPro" id="IPR006215">
    <property type="entry name" value="Glyco_hydro_melibiase"/>
</dbReference>
<dbReference type="PANTHER" id="PTHR11452:SF75">
    <property type="entry name" value="ALPHA-GALACTOSIDASE MEL1"/>
    <property type="match status" value="1"/>
</dbReference>
<protein>
    <recommendedName>
        <fullName evidence="5 12">Alpha-galactosidase</fullName>
        <ecNumber evidence="5 12">3.2.1.22</ecNumber>
    </recommendedName>
    <alternativeName>
        <fullName evidence="12">Melibiase</fullName>
    </alternativeName>
</protein>
<dbReference type="PRINTS" id="PR00748">
    <property type="entry name" value="MELIBIASE"/>
</dbReference>
<accession>A0A9W4UPK4</accession>
<keyword evidence="7 13" id="KW-0732">Signal</keyword>
<evidence type="ECO:0000256" key="1">
    <source>
        <dbReference type="ARBA" id="ARBA00001255"/>
    </source>
</evidence>
<dbReference type="CDD" id="cd14792">
    <property type="entry name" value="GH27"/>
    <property type="match status" value="1"/>
</dbReference>
<evidence type="ECO:0000256" key="5">
    <source>
        <dbReference type="ARBA" id="ARBA00012755"/>
    </source>
</evidence>
<comment type="function">
    <text evidence="2">Hydrolyzes a variety of simple alpha-D-galactoside as well as more complex molecules such as oligosaccharides and polysaccharides.</text>
</comment>
<comment type="subcellular location">
    <subcellularLocation>
        <location evidence="3">Secreted</location>
    </subcellularLocation>
</comment>
<dbReference type="InterPro" id="IPR013785">
    <property type="entry name" value="Aldolase_TIM"/>
</dbReference>
<evidence type="ECO:0000256" key="11">
    <source>
        <dbReference type="ARBA" id="ARBA00023295"/>
    </source>
</evidence>
<organism evidence="15 16">
    <name type="scientific">Periconia digitata</name>
    <dbReference type="NCBI Taxonomy" id="1303443"/>
    <lineage>
        <taxon>Eukaryota</taxon>
        <taxon>Fungi</taxon>
        <taxon>Dikarya</taxon>
        <taxon>Ascomycota</taxon>
        <taxon>Pezizomycotina</taxon>
        <taxon>Dothideomycetes</taxon>
        <taxon>Pleosporomycetidae</taxon>
        <taxon>Pleosporales</taxon>
        <taxon>Massarineae</taxon>
        <taxon>Periconiaceae</taxon>
        <taxon>Periconia</taxon>
    </lineage>
</organism>
<evidence type="ECO:0000313" key="16">
    <source>
        <dbReference type="Proteomes" id="UP001152607"/>
    </source>
</evidence>
<evidence type="ECO:0000256" key="7">
    <source>
        <dbReference type="ARBA" id="ARBA00022729"/>
    </source>
</evidence>
<keyword evidence="8 12" id="KW-0378">Hydrolase</keyword>
<dbReference type="OrthoDB" id="5795902at2759"/>
<comment type="caution">
    <text evidence="15">The sequence shown here is derived from an EMBL/GenBank/DDBJ whole genome shotgun (WGS) entry which is preliminary data.</text>
</comment>
<dbReference type="GO" id="GO:0004557">
    <property type="term" value="F:alpha-galactosidase activity"/>
    <property type="evidence" value="ECO:0007669"/>
    <property type="project" value="UniProtKB-EC"/>
</dbReference>
<dbReference type="Pfam" id="PF16499">
    <property type="entry name" value="Melibiase_2"/>
    <property type="match status" value="1"/>
</dbReference>
<evidence type="ECO:0000256" key="12">
    <source>
        <dbReference type="RuleBase" id="RU361168"/>
    </source>
</evidence>